<evidence type="ECO:0000313" key="4">
    <source>
        <dbReference type="Proteomes" id="UP000186373"/>
    </source>
</evidence>
<evidence type="ECO:0000256" key="1">
    <source>
        <dbReference type="SAM" id="MobiDB-lite"/>
    </source>
</evidence>
<dbReference type="AlphaFoldDB" id="A0A1N7HZP9"/>
<feature type="compositionally biased region" description="Basic and acidic residues" evidence="1">
    <location>
        <begin position="25"/>
        <end position="41"/>
    </location>
</feature>
<accession>A0A1N7HZP9</accession>
<name>A0A1N7HZP9_9FLAO</name>
<dbReference type="OrthoDB" id="6717268at2"/>
<evidence type="ECO:0008006" key="5">
    <source>
        <dbReference type="Google" id="ProtNLM"/>
    </source>
</evidence>
<gene>
    <name evidence="3" type="ORF">SAMN05421639_101770</name>
</gene>
<organism evidence="3 4">
    <name type="scientific">Chryseobacterium shigense</name>
    <dbReference type="NCBI Taxonomy" id="297244"/>
    <lineage>
        <taxon>Bacteria</taxon>
        <taxon>Pseudomonadati</taxon>
        <taxon>Bacteroidota</taxon>
        <taxon>Flavobacteriia</taxon>
        <taxon>Flavobacteriales</taxon>
        <taxon>Weeksellaceae</taxon>
        <taxon>Chryseobacterium group</taxon>
        <taxon>Chryseobacterium</taxon>
    </lineage>
</organism>
<sequence length="195" mass="22168">MINTRFLILSFLAALLILSCQNEKKDPPKNEITRKPSDHKKASQPQESNLTHSDKKNAKDIIVLSQKHHPNSISCDLDGDHLPDTVNIVFNKENKKYGLEILFGNKKVEYLGMGKDILGQGFDDLDWVGVFEKAPKGEIYWNNVNDDGDIMSDEDVKESDKIKLPHDGIFIHQEEACGGGVIYWKDGKFDWIQQE</sequence>
<keyword evidence="2" id="KW-0732">Signal</keyword>
<reference evidence="4" key="1">
    <citation type="submission" date="2017-01" db="EMBL/GenBank/DDBJ databases">
        <authorList>
            <person name="Varghese N."/>
            <person name="Submissions S."/>
        </authorList>
    </citation>
    <scope>NUCLEOTIDE SEQUENCE [LARGE SCALE GENOMIC DNA]</scope>
    <source>
        <strain evidence="4">DSM 17126</strain>
    </source>
</reference>
<feature type="region of interest" description="Disordered" evidence="1">
    <location>
        <begin position="25"/>
        <end position="54"/>
    </location>
</feature>
<dbReference type="EMBL" id="FTNY01000001">
    <property type="protein sequence ID" value="SIS30241.1"/>
    <property type="molecule type" value="Genomic_DNA"/>
</dbReference>
<dbReference type="PROSITE" id="PS51257">
    <property type="entry name" value="PROKAR_LIPOPROTEIN"/>
    <property type="match status" value="1"/>
</dbReference>
<dbReference type="Proteomes" id="UP000186373">
    <property type="component" value="Unassembled WGS sequence"/>
</dbReference>
<protein>
    <recommendedName>
        <fullName evidence="5">Lipoprotein</fullName>
    </recommendedName>
</protein>
<feature type="chain" id="PRO_5013043248" description="Lipoprotein" evidence="2">
    <location>
        <begin position="25"/>
        <end position="195"/>
    </location>
</feature>
<dbReference type="RefSeq" id="WP_076504811.1">
    <property type="nucleotide sequence ID" value="NZ_FTNY01000001.1"/>
</dbReference>
<evidence type="ECO:0000256" key="2">
    <source>
        <dbReference type="SAM" id="SignalP"/>
    </source>
</evidence>
<feature type="signal peptide" evidence="2">
    <location>
        <begin position="1"/>
        <end position="24"/>
    </location>
</feature>
<keyword evidence="4" id="KW-1185">Reference proteome</keyword>
<evidence type="ECO:0000313" key="3">
    <source>
        <dbReference type="EMBL" id="SIS30241.1"/>
    </source>
</evidence>
<proteinExistence type="predicted"/>